<organism evidence="2">
    <name type="scientific">uncultured Microbacterium sp</name>
    <dbReference type="NCBI Taxonomy" id="191216"/>
    <lineage>
        <taxon>Bacteria</taxon>
        <taxon>Bacillati</taxon>
        <taxon>Actinomycetota</taxon>
        <taxon>Actinomycetes</taxon>
        <taxon>Micrococcales</taxon>
        <taxon>Microbacteriaceae</taxon>
        <taxon>Microbacterium</taxon>
        <taxon>environmental samples</taxon>
    </lineage>
</organism>
<evidence type="ECO:0000256" key="1">
    <source>
        <dbReference type="SAM" id="MobiDB-lite"/>
    </source>
</evidence>
<gene>
    <name evidence="2" type="ORF">MIPYR_10001</name>
</gene>
<dbReference type="EMBL" id="FLQR01000001">
    <property type="protein sequence ID" value="SBS69820.1"/>
    <property type="molecule type" value="Genomic_DNA"/>
</dbReference>
<feature type="region of interest" description="Disordered" evidence="1">
    <location>
        <begin position="1"/>
        <end position="71"/>
    </location>
</feature>
<protein>
    <submittedName>
        <fullName evidence="2">Uncharacterized protein</fullName>
    </submittedName>
</protein>
<dbReference type="AlphaFoldDB" id="A0A1Y5NWZ8"/>
<reference evidence="2" key="1">
    <citation type="submission" date="2016-03" db="EMBL/GenBank/DDBJ databases">
        <authorList>
            <person name="Ploux O."/>
        </authorList>
    </citation>
    <scope>NUCLEOTIDE SEQUENCE</scope>
    <source>
        <strain evidence="2">UC1</strain>
    </source>
</reference>
<name>A0A1Y5NWZ8_9MICO</name>
<accession>A0A1Y5NWZ8</accession>
<proteinExistence type="predicted"/>
<evidence type="ECO:0000313" key="2">
    <source>
        <dbReference type="EMBL" id="SBS69820.1"/>
    </source>
</evidence>
<sequence length="71" mass="7504">MNRGRSLDPRQIMGRRARNPHFATGEALRAPTDRSPADEGTQAPHPEPGPGTSREASSTGRRQRGGVGASA</sequence>